<evidence type="ECO:0000256" key="2">
    <source>
        <dbReference type="SAM" id="Phobius"/>
    </source>
</evidence>
<feature type="transmembrane region" description="Helical" evidence="2">
    <location>
        <begin position="315"/>
        <end position="340"/>
    </location>
</feature>
<name>A0ABR1IWV6_9AGAR</name>
<accession>A0ABR1IWV6</accession>
<feature type="transmembrane region" description="Helical" evidence="2">
    <location>
        <begin position="43"/>
        <end position="71"/>
    </location>
</feature>
<organism evidence="3 4">
    <name type="scientific">Marasmiellus scandens</name>
    <dbReference type="NCBI Taxonomy" id="2682957"/>
    <lineage>
        <taxon>Eukaryota</taxon>
        <taxon>Fungi</taxon>
        <taxon>Dikarya</taxon>
        <taxon>Basidiomycota</taxon>
        <taxon>Agaricomycotina</taxon>
        <taxon>Agaricomycetes</taxon>
        <taxon>Agaricomycetidae</taxon>
        <taxon>Agaricales</taxon>
        <taxon>Marasmiineae</taxon>
        <taxon>Omphalotaceae</taxon>
        <taxon>Marasmiellus</taxon>
    </lineage>
</organism>
<proteinExistence type="predicted"/>
<keyword evidence="2" id="KW-1133">Transmembrane helix</keyword>
<evidence type="ECO:0000313" key="3">
    <source>
        <dbReference type="EMBL" id="KAK7443221.1"/>
    </source>
</evidence>
<dbReference type="Gene3D" id="2.60.120.260">
    <property type="entry name" value="Galactose-binding domain-like"/>
    <property type="match status" value="1"/>
</dbReference>
<protein>
    <submittedName>
        <fullName evidence="3">Uncharacterized protein</fullName>
    </submittedName>
</protein>
<gene>
    <name evidence="3" type="ORF">VKT23_015818</name>
</gene>
<keyword evidence="4" id="KW-1185">Reference proteome</keyword>
<sequence>MSFPGSVLRLGYLFIHSFSFLLPLFHLCALLGLPIHSFLPLPLFYLCALLGLPMWSLSSAHLIHFLIFLVFQDIAFATRNVTVDHDNSSISYSRNWWRESFSNGVADHWSDESDAVVTFTFTGVAIFYSVHLYPSYWTAGARFNLDGNSADTAQLYDPTADDNAAERTVVWSKTGLENGIHTLKVQKAPGDDYVILDRLIFTQLDEPSPNSTSQSSSNLNTVTMTVTTSVTKDSPLPSTSPTSLSTSSSSPSPLPSSSISSVSTSPSSSAVHTKTPISALATQPSTSSTFAISSSDSVSTSASDSLSSDHTNKNLVIILVPVLGGTVLLAVLCIILFRIIKKRKRRIMVTPYSDSRSALISESHSSLPSSARLQEPSESDYIVQPIPVSGSLPNYDQLVTRDSDYSFTGGDVMTTFNAVDANGRSSYRFLPEPQMAPTGPLPKIPPEQQLSSVTQQSVYGPAAQLRSDGWRNGNGAQPALDMVLKPVRRTEGS</sequence>
<feature type="region of interest" description="Disordered" evidence="1">
    <location>
        <begin position="228"/>
        <end position="268"/>
    </location>
</feature>
<reference evidence="3 4" key="1">
    <citation type="submission" date="2024-01" db="EMBL/GenBank/DDBJ databases">
        <title>A draft genome for the cacao thread blight pathogen Marasmiellus scandens.</title>
        <authorList>
            <person name="Baruah I.K."/>
            <person name="Leung J."/>
            <person name="Bukari Y."/>
            <person name="Amoako-Attah I."/>
            <person name="Meinhardt L.W."/>
            <person name="Bailey B.A."/>
            <person name="Cohen S.P."/>
        </authorList>
    </citation>
    <scope>NUCLEOTIDE SEQUENCE [LARGE SCALE GENOMIC DNA]</scope>
    <source>
        <strain evidence="3 4">GH-19</strain>
    </source>
</reference>
<keyword evidence="2" id="KW-0472">Membrane</keyword>
<keyword evidence="2" id="KW-0812">Transmembrane</keyword>
<evidence type="ECO:0000256" key="1">
    <source>
        <dbReference type="SAM" id="MobiDB-lite"/>
    </source>
</evidence>
<comment type="caution">
    <text evidence="3">The sequence shown here is derived from an EMBL/GenBank/DDBJ whole genome shotgun (WGS) entry which is preliminary data.</text>
</comment>
<dbReference type="Proteomes" id="UP001498398">
    <property type="component" value="Unassembled WGS sequence"/>
</dbReference>
<evidence type="ECO:0000313" key="4">
    <source>
        <dbReference type="Proteomes" id="UP001498398"/>
    </source>
</evidence>
<feature type="transmembrane region" description="Helical" evidence="2">
    <location>
        <begin position="12"/>
        <end position="31"/>
    </location>
</feature>
<dbReference type="EMBL" id="JBANRG010000055">
    <property type="protein sequence ID" value="KAK7443221.1"/>
    <property type="molecule type" value="Genomic_DNA"/>
</dbReference>